<evidence type="ECO:0000259" key="2">
    <source>
        <dbReference type="Pfam" id="PF05065"/>
    </source>
</evidence>
<dbReference type="EMBL" id="FNET01000005">
    <property type="protein sequence ID" value="SDK30472.1"/>
    <property type="molecule type" value="Genomic_DNA"/>
</dbReference>
<dbReference type="RefSeq" id="WP_090006162.1">
    <property type="nucleotide sequence ID" value="NZ_FNET01000005.1"/>
</dbReference>
<dbReference type="InterPro" id="IPR054612">
    <property type="entry name" value="Phage_capsid-like_C"/>
</dbReference>
<dbReference type="SUPFAM" id="SSF56563">
    <property type="entry name" value="Major capsid protein gp5"/>
    <property type="match status" value="1"/>
</dbReference>
<proteinExistence type="predicted"/>
<organism evidence="3 4">
    <name type="scientific">Lentzea albidocapillata subsp. violacea</name>
    <dbReference type="NCBI Taxonomy" id="128104"/>
    <lineage>
        <taxon>Bacteria</taxon>
        <taxon>Bacillati</taxon>
        <taxon>Actinomycetota</taxon>
        <taxon>Actinomycetes</taxon>
        <taxon>Pseudonocardiales</taxon>
        <taxon>Pseudonocardiaceae</taxon>
        <taxon>Lentzea</taxon>
    </lineage>
</organism>
<comment type="subcellular location">
    <subcellularLocation>
        <location evidence="1">Virion</location>
    </subcellularLocation>
</comment>
<evidence type="ECO:0000313" key="4">
    <source>
        <dbReference type="Proteomes" id="UP000199682"/>
    </source>
</evidence>
<dbReference type="Pfam" id="PF05065">
    <property type="entry name" value="Phage_capsid"/>
    <property type="match status" value="1"/>
</dbReference>
<name>A0A1G9AT39_9PSEU</name>
<dbReference type="Gene3D" id="3.30.2320.10">
    <property type="entry name" value="hypothetical protein PF0899 domain"/>
    <property type="match status" value="1"/>
</dbReference>
<reference evidence="4" key="1">
    <citation type="submission" date="2016-10" db="EMBL/GenBank/DDBJ databases">
        <authorList>
            <person name="Varghese N."/>
            <person name="Submissions S."/>
        </authorList>
    </citation>
    <scope>NUCLEOTIDE SEQUENCE [LARGE SCALE GENOMIC DNA]</scope>
    <source>
        <strain evidence="4">DSM 44796</strain>
    </source>
</reference>
<dbReference type="Gene3D" id="3.30.2400.10">
    <property type="entry name" value="Major capsid protein gp5"/>
    <property type="match status" value="1"/>
</dbReference>
<protein>
    <submittedName>
        <fullName evidence="3">Phage major capsid protein, HK97 family</fullName>
    </submittedName>
</protein>
<evidence type="ECO:0000256" key="1">
    <source>
        <dbReference type="ARBA" id="ARBA00004328"/>
    </source>
</evidence>
<evidence type="ECO:0000313" key="3">
    <source>
        <dbReference type="EMBL" id="SDK30472.1"/>
    </source>
</evidence>
<feature type="domain" description="Phage capsid-like C-terminal" evidence="2">
    <location>
        <begin position="144"/>
        <end position="420"/>
    </location>
</feature>
<sequence length="425" mass="46527">MATAQLDRLVEEQNKVWQRMLDIRDAAETGDRDMSAEERANWDLAEKRLSEVSGDIERLQRMAQLEQVDRSQIIQVTGEDVDGDAVERAKHDRRYAEAFDGYMRDGMAALAPEQQQLLRSTYDDLLAGSGRAQRAQAAGVGTAGGFMVPEGFRATITETMKAFGGILGLANVINTATGNKLPWPTNDDTGNEGEFLGENTAVTELDVTIGQRELDAFIVSSKMVKASLPFLQDSAIDVETWLARKLGERIGRRSARAFAVGTGVSQPEGITTNITIGKTGAGGQTTSVIYDDLVDLEHSVDVAYRDRGRARYLLHDDTLAVIRKLKDTQGRPLWVPVPERGFPATINGWEYTIDNSMPVPAASARSIVFGDINAGYIVRNVLSVQLLRLAERYAESLQVAFLAFARLDGMVDDASAIRAYEHAAA</sequence>
<gene>
    <name evidence="3" type="ORF">SAMN04488074_105112</name>
</gene>
<dbReference type="AlphaFoldDB" id="A0A1G9AT39"/>
<dbReference type="Proteomes" id="UP000199682">
    <property type="component" value="Unassembled WGS sequence"/>
</dbReference>
<dbReference type="NCBIfam" id="TIGR01554">
    <property type="entry name" value="major_cap_HK97"/>
    <property type="match status" value="1"/>
</dbReference>
<dbReference type="InterPro" id="IPR024455">
    <property type="entry name" value="Phage_capsid"/>
</dbReference>
<accession>A0A1G9AT39</accession>